<dbReference type="Proteomes" id="UP000653002">
    <property type="component" value="Unassembled WGS sequence"/>
</dbReference>
<dbReference type="Pfam" id="PF01210">
    <property type="entry name" value="NAD_Gly3P_dh_N"/>
    <property type="match status" value="1"/>
</dbReference>
<dbReference type="Gene3D" id="3.40.50.720">
    <property type="entry name" value="NAD(P)-binding Rossmann-like Domain"/>
    <property type="match status" value="1"/>
</dbReference>
<gene>
    <name evidence="2" type="ORF">GUH15_07780</name>
</gene>
<evidence type="ECO:0000259" key="1">
    <source>
        <dbReference type="Pfam" id="PF01210"/>
    </source>
</evidence>
<feature type="domain" description="Glycerol-3-phosphate dehydrogenase NAD-dependent N-terminal" evidence="1">
    <location>
        <begin position="1"/>
        <end position="87"/>
    </location>
</feature>
<organism evidence="2 3">
    <name type="scientific">Xanthomonas citri pv. citri</name>
    <dbReference type="NCBI Taxonomy" id="611301"/>
    <lineage>
        <taxon>Bacteria</taxon>
        <taxon>Pseudomonadati</taxon>
        <taxon>Pseudomonadota</taxon>
        <taxon>Gammaproteobacteria</taxon>
        <taxon>Lysobacterales</taxon>
        <taxon>Lysobacteraceae</taxon>
        <taxon>Xanthomonas</taxon>
    </lineage>
</organism>
<dbReference type="SUPFAM" id="SSF51735">
    <property type="entry name" value="NAD(P)-binding Rossmann-fold domains"/>
    <property type="match status" value="1"/>
</dbReference>
<evidence type="ECO:0000313" key="2">
    <source>
        <dbReference type="EMBL" id="MBD4335957.1"/>
    </source>
</evidence>
<sequence length="89" mass="9656">SGTWGIALARLLHRNGHDVTVWSKFPKEIENLSATRTHPALPGLVIPETVHFTCDLQTVASGKDILLFAVPSIAIRQTAESARPFIPDG</sequence>
<name>A0A8I0H3X2_XANCI</name>
<dbReference type="GO" id="GO:0046168">
    <property type="term" value="P:glycerol-3-phosphate catabolic process"/>
    <property type="evidence" value="ECO:0007669"/>
    <property type="project" value="InterPro"/>
</dbReference>
<accession>A0A8I0H3X2</accession>
<evidence type="ECO:0000313" key="3">
    <source>
        <dbReference type="Proteomes" id="UP000653002"/>
    </source>
</evidence>
<feature type="non-terminal residue" evidence="2">
    <location>
        <position position="1"/>
    </location>
</feature>
<dbReference type="AlphaFoldDB" id="A0A8I0H3X2"/>
<feature type="non-terminal residue" evidence="2">
    <location>
        <position position="89"/>
    </location>
</feature>
<proteinExistence type="predicted"/>
<comment type="caution">
    <text evidence="2">The sequence shown here is derived from an EMBL/GenBank/DDBJ whole genome shotgun (WGS) entry which is preliminary data.</text>
</comment>
<dbReference type="GO" id="GO:0051287">
    <property type="term" value="F:NAD binding"/>
    <property type="evidence" value="ECO:0007669"/>
    <property type="project" value="InterPro"/>
</dbReference>
<dbReference type="GO" id="GO:0016616">
    <property type="term" value="F:oxidoreductase activity, acting on the CH-OH group of donors, NAD or NADP as acceptor"/>
    <property type="evidence" value="ECO:0007669"/>
    <property type="project" value="InterPro"/>
</dbReference>
<reference evidence="2" key="1">
    <citation type="submission" date="2020-01" db="EMBL/GenBank/DDBJ databases">
        <authorList>
            <person name="Richard D."/>
        </authorList>
    </citation>
    <scope>NUCLEOTIDE SEQUENCE</scope>
    <source>
        <strain evidence="2">JP541</strain>
    </source>
</reference>
<dbReference type="InterPro" id="IPR011128">
    <property type="entry name" value="G3P_DH_NAD-dep_N"/>
</dbReference>
<dbReference type="InterPro" id="IPR036291">
    <property type="entry name" value="NAD(P)-bd_dom_sf"/>
</dbReference>
<protein>
    <submittedName>
        <fullName evidence="2">Glycerol-3-phosphate dehydrogenase</fullName>
    </submittedName>
</protein>
<dbReference type="EMBL" id="JAABFR010000540">
    <property type="protein sequence ID" value="MBD4335957.1"/>
    <property type="molecule type" value="Genomic_DNA"/>
</dbReference>